<feature type="non-terminal residue" evidence="2">
    <location>
        <position position="425"/>
    </location>
</feature>
<feature type="region of interest" description="Disordered" evidence="1">
    <location>
        <begin position="383"/>
        <end position="425"/>
    </location>
</feature>
<name>D8Q9R8_SCHCM</name>
<feature type="compositionally biased region" description="Basic and acidic residues" evidence="1">
    <location>
        <begin position="384"/>
        <end position="412"/>
    </location>
</feature>
<sequence>MDIVAASRTVAQIHASTAIALQPLVDIVDDTPPMDGLIKRQASREPSTGSVSNKDSASSRPKKSKKSKKSRKTRNRINDDDLDHTAFNAALEQFTHIGKIFGRYCNANDPILDIFEVGINRDPHAPRSQFTTDNNMLYDAYSLLSSLYPKTVDYFLEIAHRSDCQAILRAYADAAGASRTQARSDDVKGVKSAIVFWTQNDFSKPHPGPLNKAVAGYHHPDCARLIAPTIVDPVDEVARNKLLKLEIPRKPSDLCRLLYEGEDFKNNDAFLKHPYLVKCYKHVFCGPSAAVANDGDSAKQRASNGDIHGVREVSIPAIAYCACLVHFALSSQANFAFGGNRGWHKKRREALLIWWDERVYVDRHSNVADAIPSDSTAATMQDAFRAEAEEEARAEAEEEARTAAEERAHAELEVQPQGENAMHED</sequence>
<evidence type="ECO:0000313" key="3">
    <source>
        <dbReference type="Proteomes" id="UP000007431"/>
    </source>
</evidence>
<dbReference type="EMBL" id="GL377308">
    <property type="protein sequence ID" value="EFI95711.1"/>
    <property type="molecule type" value="Genomic_DNA"/>
</dbReference>
<dbReference type="VEuPathDB" id="FungiDB:SCHCODRAFT_02583149"/>
<organism evidence="3">
    <name type="scientific">Schizophyllum commune (strain H4-8 / FGSC 9210)</name>
    <name type="common">Split gill fungus</name>
    <dbReference type="NCBI Taxonomy" id="578458"/>
    <lineage>
        <taxon>Eukaryota</taxon>
        <taxon>Fungi</taxon>
        <taxon>Dikarya</taxon>
        <taxon>Basidiomycota</taxon>
        <taxon>Agaricomycotina</taxon>
        <taxon>Agaricomycetes</taxon>
        <taxon>Agaricomycetidae</taxon>
        <taxon>Agaricales</taxon>
        <taxon>Schizophyllaceae</taxon>
        <taxon>Schizophyllum</taxon>
    </lineage>
</organism>
<evidence type="ECO:0000256" key="1">
    <source>
        <dbReference type="SAM" id="MobiDB-lite"/>
    </source>
</evidence>
<dbReference type="HOGENOM" id="CLU_645839_0_0_1"/>
<dbReference type="InterPro" id="IPR046521">
    <property type="entry name" value="DUF6698"/>
</dbReference>
<protein>
    <submittedName>
        <fullName evidence="2">Uncharacterized protein</fullName>
    </submittedName>
</protein>
<feature type="region of interest" description="Disordered" evidence="1">
    <location>
        <begin position="35"/>
        <end position="79"/>
    </location>
</feature>
<dbReference type="OrthoDB" id="3160134at2759"/>
<proteinExistence type="predicted"/>
<dbReference type="Proteomes" id="UP000007431">
    <property type="component" value="Unassembled WGS sequence"/>
</dbReference>
<reference evidence="2 3" key="1">
    <citation type="journal article" date="2010" name="Nat. Biotechnol.">
        <title>Genome sequence of the model mushroom Schizophyllum commune.</title>
        <authorList>
            <person name="Ohm R.A."/>
            <person name="de Jong J.F."/>
            <person name="Lugones L.G."/>
            <person name="Aerts A."/>
            <person name="Kothe E."/>
            <person name="Stajich J.E."/>
            <person name="de Vries R.P."/>
            <person name="Record E."/>
            <person name="Levasseur A."/>
            <person name="Baker S.E."/>
            <person name="Bartholomew K.A."/>
            <person name="Coutinho P.M."/>
            <person name="Erdmann S."/>
            <person name="Fowler T.J."/>
            <person name="Gathman A.C."/>
            <person name="Lombard V."/>
            <person name="Henrissat B."/>
            <person name="Knabe N."/>
            <person name="Kuees U."/>
            <person name="Lilly W.W."/>
            <person name="Lindquist E."/>
            <person name="Lucas S."/>
            <person name="Magnuson J.K."/>
            <person name="Piumi F."/>
            <person name="Raudaskoski M."/>
            <person name="Salamov A."/>
            <person name="Schmutz J."/>
            <person name="Schwarze F.W.M.R."/>
            <person name="vanKuyk P.A."/>
            <person name="Horton J.S."/>
            <person name="Grigoriev I.V."/>
            <person name="Woesten H.A.B."/>
        </authorList>
    </citation>
    <scope>NUCLEOTIDE SEQUENCE [LARGE SCALE GENOMIC DNA]</scope>
    <source>
        <strain evidence="3">H4-8 / FGSC 9210</strain>
    </source>
</reference>
<feature type="compositionally biased region" description="Basic residues" evidence="1">
    <location>
        <begin position="60"/>
        <end position="75"/>
    </location>
</feature>
<dbReference type="AlphaFoldDB" id="D8Q9R8"/>
<dbReference type="RefSeq" id="XP_003030614.1">
    <property type="nucleotide sequence ID" value="XM_003030568.1"/>
</dbReference>
<accession>D8Q9R8</accession>
<feature type="compositionally biased region" description="Polar residues" evidence="1">
    <location>
        <begin position="44"/>
        <end position="53"/>
    </location>
</feature>
<dbReference type="InParanoid" id="D8Q9R8"/>
<dbReference type="OMA" id="THIFISR"/>
<dbReference type="GeneID" id="9588466"/>
<gene>
    <name evidence="2" type="ORF">SCHCODRAFT_110677</name>
</gene>
<dbReference type="KEGG" id="scm:SCHCO_02583149"/>
<evidence type="ECO:0000313" key="2">
    <source>
        <dbReference type="EMBL" id="EFI95711.1"/>
    </source>
</evidence>
<keyword evidence="3" id="KW-1185">Reference proteome</keyword>
<dbReference type="Pfam" id="PF20414">
    <property type="entry name" value="DUF6698"/>
    <property type="match status" value="1"/>
</dbReference>